<evidence type="ECO:0000313" key="2">
    <source>
        <dbReference type="EMBL" id="THG93378.1"/>
    </source>
</evidence>
<evidence type="ECO:0000256" key="1">
    <source>
        <dbReference type="SAM" id="MobiDB-lite"/>
    </source>
</evidence>
<evidence type="ECO:0000313" key="3">
    <source>
        <dbReference type="Proteomes" id="UP000309038"/>
    </source>
</evidence>
<evidence type="ECO:0008006" key="4">
    <source>
        <dbReference type="Google" id="ProtNLM"/>
    </source>
</evidence>
<feature type="region of interest" description="Disordered" evidence="1">
    <location>
        <begin position="1"/>
        <end position="122"/>
    </location>
</feature>
<dbReference type="AlphaFoldDB" id="A0A4S4K6F0"/>
<sequence length="606" mass="66227">MQPTPVARLPDPRRTQVPPRQAAPTPPVTQVTPNAGYDSLGYMPATTPSEWVPTPNKGKGKERARTPAASAGGKRTFAEVTAAMSRPTTPVSPKPKRANLGGNRPRSRSPSPSPHQAEDGSQRLLHSALALSRLMPGRPLEELLQMAKVVRPVEEDGYESEGGRSARTATSRANRFPRSRTPGAEGGPGPLKLARAYVPPNVARALHVHMGDLPPISDEDRVSDELLVNAVNTDLTRSGSVNSVVKLTWRKDRSLQVELRERATSEEVKTVRLCMADLFVHDPALRDHLYCDQEQPITRLEIKACPKFTKGGVPLSIEAIYASIVHDNRGWPSEVLLHPKVQPYPFRINDSDKLTSSRLVIGILDTKQGSVAARLIKRPVTIAGYTCNVSLFQSRPTITQCGRCWRWGHTQRVCSAPHDVCKKCGEGHGRDRHEVMATCCQTDPPAPGKACEHPSRCVNCGSTHMANSKHCVYTKHRYDAEWMKAHKSRNDRLQLSARQKQPQQSEPRIVQVDNEGFTPINRKPALKTSGLASSIHAPSGNAVASGSGSQQRDVLDDPKLTPAQKAAFKATQATLSANITRNRFDALDLAEPRSTGSPPPGHGLRK</sequence>
<proteinExistence type="predicted"/>
<comment type="caution">
    <text evidence="2">The sequence shown here is derived from an EMBL/GenBank/DDBJ whole genome shotgun (WGS) entry which is preliminary data.</text>
</comment>
<feature type="compositionally biased region" description="Polar residues" evidence="1">
    <location>
        <begin position="542"/>
        <end position="552"/>
    </location>
</feature>
<name>A0A4S4K6F0_9APHY</name>
<dbReference type="Proteomes" id="UP000309038">
    <property type="component" value="Unassembled WGS sequence"/>
</dbReference>
<feature type="region of interest" description="Disordered" evidence="1">
    <location>
        <begin position="489"/>
        <end position="556"/>
    </location>
</feature>
<accession>A0A4S4K6F0</accession>
<feature type="compositionally biased region" description="Polar residues" evidence="1">
    <location>
        <begin position="496"/>
        <end position="506"/>
    </location>
</feature>
<gene>
    <name evidence="2" type="ORF">EW026_g7841</name>
</gene>
<feature type="region of interest" description="Disordered" evidence="1">
    <location>
        <begin position="584"/>
        <end position="606"/>
    </location>
</feature>
<protein>
    <recommendedName>
        <fullName evidence="4">Gag-like protein</fullName>
    </recommendedName>
</protein>
<keyword evidence="3" id="KW-1185">Reference proteome</keyword>
<feature type="compositionally biased region" description="Low complexity" evidence="1">
    <location>
        <begin position="163"/>
        <end position="173"/>
    </location>
</feature>
<organism evidence="2 3">
    <name type="scientific">Hermanssonia centrifuga</name>
    <dbReference type="NCBI Taxonomy" id="98765"/>
    <lineage>
        <taxon>Eukaryota</taxon>
        <taxon>Fungi</taxon>
        <taxon>Dikarya</taxon>
        <taxon>Basidiomycota</taxon>
        <taxon>Agaricomycotina</taxon>
        <taxon>Agaricomycetes</taxon>
        <taxon>Polyporales</taxon>
        <taxon>Meruliaceae</taxon>
        <taxon>Hermanssonia</taxon>
    </lineage>
</organism>
<reference evidence="2 3" key="1">
    <citation type="submission" date="2019-02" db="EMBL/GenBank/DDBJ databases">
        <title>Genome sequencing of the rare red list fungi Phlebia centrifuga.</title>
        <authorList>
            <person name="Buettner E."/>
            <person name="Kellner H."/>
        </authorList>
    </citation>
    <scope>NUCLEOTIDE SEQUENCE [LARGE SCALE GENOMIC DNA]</scope>
    <source>
        <strain evidence="2 3">DSM 108282</strain>
    </source>
</reference>
<feature type="compositionally biased region" description="Pro residues" evidence="1">
    <location>
        <begin position="597"/>
        <end position="606"/>
    </location>
</feature>
<dbReference type="EMBL" id="SGPJ01000680">
    <property type="protein sequence ID" value="THG93378.1"/>
    <property type="molecule type" value="Genomic_DNA"/>
</dbReference>
<feature type="region of interest" description="Disordered" evidence="1">
    <location>
        <begin position="154"/>
        <end position="191"/>
    </location>
</feature>